<sequence>MRMTDQRGRTSHDGEPVTRQLLPGLKGGAATEGERTTTNIATS</sequence>
<evidence type="ECO:0000313" key="2">
    <source>
        <dbReference type="EMBL" id="PNX98341.1"/>
    </source>
</evidence>
<dbReference type="Proteomes" id="UP000236291">
    <property type="component" value="Unassembled WGS sequence"/>
</dbReference>
<gene>
    <name evidence="2" type="ORF">L195_g021584</name>
</gene>
<dbReference type="EMBL" id="ASHM01016529">
    <property type="protein sequence ID" value="PNX98341.1"/>
    <property type="molecule type" value="Genomic_DNA"/>
</dbReference>
<protein>
    <submittedName>
        <fullName evidence="2">Uncharacterized protein</fullName>
    </submittedName>
</protein>
<dbReference type="AlphaFoldDB" id="A0A2K3N5L4"/>
<organism evidence="2 3">
    <name type="scientific">Trifolium pratense</name>
    <name type="common">Red clover</name>
    <dbReference type="NCBI Taxonomy" id="57577"/>
    <lineage>
        <taxon>Eukaryota</taxon>
        <taxon>Viridiplantae</taxon>
        <taxon>Streptophyta</taxon>
        <taxon>Embryophyta</taxon>
        <taxon>Tracheophyta</taxon>
        <taxon>Spermatophyta</taxon>
        <taxon>Magnoliopsida</taxon>
        <taxon>eudicotyledons</taxon>
        <taxon>Gunneridae</taxon>
        <taxon>Pentapetalae</taxon>
        <taxon>rosids</taxon>
        <taxon>fabids</taxon>
        <taxon>Fabales</taxon>
        <taxon>Fabaceae</taxon>
        <taxon>Papilionoideae</taxon>
        <taxon>50 kb inversion clade</taxon>
        <taxon>NPAAA clade</taxon>
        <taxon>Hologalegina</taxon>
        <taxon>IRL clade</taxon>
        <taxon>Trifolieae</taxon>
        <taxon>Trifolium</taxon>
    </lineage>
</organism>
<reference evidence="2 3" key="1">
    <citation type="journal article" date="2014" name="Am. J. Bot.">
        <title>Genome assembly and annotation for red clover (Trifolium pratense; Fabaceae).</title>
        <authorList>
            <person name="Istvanek J."/>
            <person name="Jaros M."/>
            <person name="Krenek A."/>
            <person name="Repkova J."/>
        </authorList>
    </citation>
    <scope>NUCLEOTIDE SEQUENCE [LARGE SCALE GENOMIC DNA]</scope>
    <source>
        <strain evidence="3">cv. Tatra</strain>
        <tissue evidence="2">Young leaves</tissue>
    </source>
</reference>
<comment type="caution">
    <text evidence="2">The sequence shown here is derived from an EMBL/GenBank/DDBJ whole genome shotgun (WGS) entry which is preliminary data.</text>
</comment>
<accession>A0A2K3N5L4</accession>
<evidence type="ECO:0000256" key="1">
    <source>
        <dbReference type="SAM" id="MobiDB-lite"/>
    </source>
</evidence>
<name>A0A2K3N5L4_TRIPR</name>
<proteinExistence type="predicted"/>
<feature type="compositionally biased region" description="Basic and acidic residues" evidence="1">
    <location>
        <begin position="1"/>
        <end position="16"/>
    </location>
</feature>
<reference evidence="2 3" key="2">
    <citation type="journal article" date="2017" name="Front. Plant Sci.">
        <title>Gene Classification and Mining of Molecular Markers Useful in Red Clover (Trifolium pratense) Breeding.</title>
        <authorList>
            <person name="Istvanek J."/>
            <person name="Dluhosova J."/>
            <person name="Dluhos P."/>
            <person name="Patkova L."/>
            <person name="Nedelnik J."/>
            <person name="Repkova J."/>
        </authorList>
    </citation>
    <scope>NUCLEOTIDE SEQUENCE [LARGE SCALE GENOMIC DNA]</scope>
    <source>
        <strain evidence="3">cv. Tatra</strain>
        <tissue evidence="2">Young leaves</tissue>
    </source>
</reference>
<feature type="region of interest" description="Disordered" evidence="1">
    <location>
        <begin position="1"/>
        <end position="43"/>
    </location>
</feature>
<evidence type="ECO:0000313" key="3">
    <source>
        <dbReference type="Proteomes" id="UP000236291"/>
    </source>
</evidence>